<evidence type="ECO:0000313" key="1">
    <source>
        <dbReference type="EMBL" id="ERM95341.1"/>
    </source>
</evidence>
<dbReference type="EMBL" id="KI397486">
    <property type="protein sequence ID" value="ERM95341.1"/>
    <property type="molecule type" value="Genomic_DNA"/>
</dbReference>
<organism evidence="1 2">
    <name type="scientific">Amborella trichopoda</name>
    <dbReference type="NCBI Taxonomy" id="13333"/>
    <lineage>
        <taxon>Eukaryota</taxon>
        <taxon>Viridiplantae</taxon>
        <taxon>Streptophyta</taxon>
        <taxon>Embryophyta</taxon>
        <taxon>Tracheophyta</taxon>
        <taxon>Spermatophyta</taxon>
        <taxon>Magnoliopsida</taxon>
        <taxon>Amborellales</taxon>
        <taxon>Amborellaceae</taxon>
        <taxon>Amborella</taxon>
    </lineage>
</organism>
<sequence length="125" mass="13896">GAYHSCGDLGQGVAFPFWNLDPAIRELEPERYLLPPLRESRSLSIGISLPNVKGSRSLTVKDLDPYRWGIMTPQKMGCILNMVGSQSPRNSLNFFSSHLSLTYKLCCLTLCFHFPPFASSLSSLT</sequence>
<protein>
    <submittedName>
        <fullName evidence="1">Uncharacterized protein</fullName>
    </submittedName>
</protein>
<dbReference type="AlphaFoldDB" id="W1NIQ8"/>
<name>W1NIQ8_AMBTC</name>
<proteinExistence type="predicted"/>
<dbReference type="HOGENOM" id="CLU_1998354_0_0_1"/>
<evidence type="ECO:0000313" key="2">
    <source>
        <dbReference type="Proteomes" id="UP000017836"/>
    </source>
</evidence>
<dbReference type="Proteomes" id="UP000017836">
    <property type="component" value="Unassembled WGS sequence"/>
</dbReference>
<reference evidence="2" key="1">
    <citation type="journal article" date="2013" name="Science">
        <title>The Amborella genome and the evolution of flowering plants.</title>
        <authorList>
            <consortium name="Amborella Genome Project"/>
        </authorList>
    </citation>
    <scope>NUCLEOTIDE SEQUENCE [LARGE SCALE GENOMIC DNA]</scope>
</reference>
<feature type="non-terminal residue" evidence="1">
    <location>
        <position position="1"/>
    </location>
</feature>
<accession>W1NIQ8</accession>
<gene>
    <name evidence="1" type="ORF">AMTR_s00008p00167080</name>
</gene>
<keyword evidence="2" id="KW-1185">Reference proteome</keyword>
<dbReference type="Gramene" id="ERM95341">
    <property type="protein sequence ID" value="ERM95341"/>
    <property type="gene ID" value="AMTR_s00008p00167080"/>
</dbReference>